<comment type="caution">
    <text evidence="3">The sequence shown here is derived from an EMBL/GenBank/DDBJ whole genome shotgun (WGS) entry which is preliminary data.</text>
</comment>
<dbReference type="Proteomes" id="UP000030451">
    <property type="component" value="Unassembled WGS sequence"/>
</dbReference>
<evidence type="ECO:0000313" key="4">
    <source>
        <dbReference type="Proteomes" id="UP000030451"/>
    </source>
</evidence>
<accession>A0A0A5HTH0</accession>
<dbReference type="AlphaFoldDB" id="A0A0A5HTH0"/>
<dbReference type="SUPFAM" id="SSF141072">
    <property type="entry name" value="CalX-like"/>
    <property type="match status" value="1"/>
</dbReference>
<reference evidence="3 4" key="1">
    <citation type="submission" date="2014-10" db="EMBL/GenBank/DDBJ databases">
        <title>Genome sequencing of Vibrio sinaloensis T08.</title>
        <authorList>
            <person name="Chan K.-G."/>
            <person name="Mohamad N.I."/>
        </authorList>
    </citation>
    <scope>NUCLEOTIDE SEQUENCE [LARGE SCALE GENOMIC DNA]</scope>
    <source>
        <strain evidence="3 4">T08</strain>
    </source>
</reference>
<dbReference type="InterPro" id="IPR038081">
    <property type="entry name" value="CalX-like_sf"/>
</dbReference>
<feature type="region of interest" description="Disordered" evidence="1">
    <location>
        <begin position="81"/>
        <end position="108"/>
    </location>
</feature>
<feature type="non-terminal residue" evidence="3">
    <location>
        <position position="108"/>
    </location>
</feature>
<dbReference type="STRING" id="379097.SE23_19500"/>
<dbReference type="EMBL" id="JRWP01000086">
    <property type="protein sequence ID" value="KGY06784.1"/>
    <property type="molecule type" value="Genomic_DNA"/>
</dbReference>
<protein>
    <recommendedName>
        <fullName evidence="2">LapA adhesin domain-containing protein</fullName>
    </recommendedName>
</protein>
<evidence type="ECO:0000313" key="3">
    <source>
        <dbReference type="EMBL" id="KGY06784.1"/>
    </source>
</evidence>
<evidence type="ECO:0000256" key="1">
    <source>
        <dbReference type="SAM" id="MobiDB-lite"/>
    </source>
</evidence>
<dbReference type="Pfam" id="PF20579">
    <property type="entry name" value="LapA"/>
    <property type="match status" value="1"/>
</dbReference>
<dbReference type="InterPro" id="IPR046779">
    <property type="entry name" value="LapA_adhesin_dom"/>
</dbReference>
<feature type="domain" description="LapA adhesin" evidence="2">
    <location>
        <begin position="1"/>
        <end position="97"/>
    </location>
</feature>
<evidence type="ECO:0000259" key="2">
    <source>
        <dbReference type="Pfam" id="PF20579"/>
    </source>
</evidence>
<organism evidence="3 4">
    <name type="scientific">Photobacterium sp. (strain ATCC 43367)</name>
    <dbReference type="NCBI Taxonomy" id="379097"/>
    <lineage>
        <taxon>Bacteria</taxon>
        <taxon>Pseudomonadati</taxon>
        <taxon>Pseudomonadota</taxon>
        <taxon>Gammaproteobacteria</taxon>
        <taxon>Vibrionales</taxon>
        <taxon>Vibrionaceae</taxon>
        <taxon>Vibrio</taxon>
        <taxon>Vibrio oreintalis group</taxon>
    </lineage>
</organism>
<sequence length="108" mass="10780">TEGGDASFTVSIDQVADEDVVVTFTIGGDVDGNDYTAPTTYTVTIPAGQTSAPLDIETLDDGIYEGAEDLDITLVGTSGAGSTIDSSASQATVSVEDAQSAPSVSISA</sequence>
<dbReference type="OrthoDB" id="5593939at2"/>
<proteinExistence type="predicted"/>
<feature type="compositionally biased region" description="Polar residues" evidence="1">
    <location>
        <begin position="81"/>
        <end position="93"/>
    </location>
</feature>
<name>A0A0A5HTH0_PHOS4</name>
<gene>
    <name evidence="3" type="ORF">NM06_20655</name>
</gene>
<feature type="non-terminal residue" evidence="3">
    <location>
        <position position="1"/>
    </location>
</feature>
<dbReference type="Gene3D" id="2.60.40.2030">
    <property type="match status" value="1"/>
</dbReference>